<name>A0ACC0Y070_9ROSI</name>
<accession>A0ACC0Y070</accession>
<reference evidence="2" key="1">
    <citation type="journal article" date="2023" name="G3 (Bethesda)">
        <title>Genome assembly and association tests identify interacting loci associated with vigor, precocity, and sex in interspecific pistachio rootstocks.</title>
        <authorList>
            <person name="Palmer W."/>
            <person name="Jacygrad E."/>
            <person name="Sagayaradj S."/>
            <person name="Cavanaugh K."/>
            <person name="Han R."/>
            <person name="Bertier L."/>
            <person name="Beede B."/>
            <person name="Kafkas S."/>
            <person name="Golino D."/>
            <person name="Preece J."/>
            <person name="Michelmore R."/>
        </authorList>
    </citation>
    <scope>NUCLEOTIDE SEQUENCE [LARGE SCALE GENOMIC DNA]</scope>
</reference>
<organism evidence="1 2">
    <name type="scientific">Pistacia integerrima</name>
    <dbReference type="NCBI Taxonomy" id="434235"/>
    <lineage>
        <taxon>Eukaryota</taxon>
        <taxon>Viridiplantae</taxon>
        <taxon>Streptophyta</taxon>
        <taxon>Embryophyta</taxon>
        <taxon>Tracheophyta</taxon>
        <taxon>Spermatophyta</taxon>
        <taxon>Magnoliopsida</taxon>
        <taxon>eudicotyledons</taxon>
        <taxon>Gunneridae</taxon>
        <taxon>Pentapetalae</taxon>
        <taxon>rosids</taxon>
        <taxon>malvids</taxon>
        <taxon>Sapindales</taxon>
        <taxon>Anacardiaceae</taxon>
        <taxon>Pistacia</taxon>
    </lineage>
</organism>
<sequence>MEGVELECKGSTLLPLSSSMSLEIMDDMKSFVFAVHESSGKQRP</sequence>
<dbReference type="EMBL" id="CM047745">
    <property type="protein sequence ID" value="KAJ0026267.1"/>
    <property type="molecule type" value="Genomic_DNA"/>
</dbReference>
<comment type="caution">
    <text evidence="1">The sequence shown here is derived from an EMBL/GenBank/DDBJ whole genome shotgun (WGS) entry which is preliminary data.</text>
</comment>
<evidence type="ECO:0000313" key="2">
    <source>
        <dbReference type="Proteomes" id="UP001163603"/>
    </source>
</evidence>
<gene>
    <name evidence="1" type="ORF">Pint_08525</name>
</gene>
<dbReference type="Proteomes" id="UP001163603">
    <property type="component" value="Chromosome 10"/>
</dbReference>
<keyword evidence="2" id="KW-1185">Reference proteome</keyword>
<proteinExistence type="predicted"/>
<evidence type="ECO:0000313" key="1">
    <source>
        <dbReference type="EMBL" id="KAJ0026267.1"/>
    </source>
</evidence>
<protein>
    <submittedName>
        <fullName evidence="1">Uncharacterized protein</fullName>
    </submittedName>
</protein>